<proteinExistence type="inferred from homology"/>
<evidence type="ECO:0000313" key="7">
    <source>
        <dbReference type="EMBL" id="CAP37884.1"/>
    </source>
</evidence>
<dbReference type="GO" id="GO:0007606">
    <property type="term" value="P:sensory perception of chemical stimulus"/>
    <property type="evidence" value="ECO:0007669"/>
    <property type="project" value="InterPro"/>
</dbReference>
<accession>A8XZ17</accession>
<evidence type="ECO:0000313" key="8">
    <source>
        <dbReference type="Proteomes" id="UP000008549"/>
    </source>
</evidence>
<feature type="transmembrane region" description="Helical" evidence="6">
    <location>
        <begin position="195"/>
        <end position="215"/>
    </location>
</feature>
<dbReference type="InterPro" id="IPR004151">
    <property type="entry name" value="7TM_GPCR_serpentine_rcpt_Sre"/>
</dbReference>
<dbReference type="GeneID" id="8573750"/>
<dbReference type="PANTHER" id="PTHR23128:SF60">
    <property type="entry name" value="SERPENTINE RECEPTOR, CLASS E (EPSILON)-RELATED"/>
    <property type="match status" value="1"/>
</dbReference>
<feature type="transmembrane region" description="Helical" evidence="6">
    <location>
        <begin position="256"/>
        <end position="279"/>
    </location>
</feature>
<keyword evidence="4 6" id="KW-1133">Transmembrane helix</keyword>
<feature type="transmembrane region" description="Helical" evidence="6">
    <location>
        <begin position="167"/>
        <end position="189"/>
    </location>
</feature>
<gene>
    <name evidence="9" type="primary">sre-33</name>
    <name evidence="7" type="synonym">Cbr-sre-33</name>
    <name evidence="9" type="ORF">CBG20958</name>
    <name evidence="7" type="ORF">CBG_20958</name>
</gene>
<dbReference type="GO" id="GO:0016020">
    <property type="term" value="C:membrane"/>
    <property type="evidence" value="ECO:0007669"/>
    <property type="project" value="UniProtKB-SubCell"/>
</dbReference>
<evidence type="ECO:0000256" key="6">
    <source>
        <dbReference type="SAM" id="Phobius"/>
    </source>
</evidence>
<dbReference type="WormBase" id="CBG20958">
    <property type="protein sequence ID" value="CBP11624"/>
    <property type="gene ID" value="WBGene00039855"/>
    <property type="gene designation" value="Cbr-sre-33"/>
</dbReference>
<name>A8XZ17_CAEBR</name>
<feature type="transmembrane region" description="Helical" evidence="6">
    <location>
        <begin position="64"/>
        <end position="88"/>
    </location>
</feature>
<protein>
    <submittedName>
        <fullName evidence="7">Protein CBR-SRE-33</fullName>
    </submittedName>
</protein>
<dbReference type="eggNOG" id="ENOG502TFCH">
    <property type="taxonomic scope" value="Eukaryota"/>
</dbReference>
<feature type="transmembrane region" description="Helical" evidence="6">
    <location>
        <begin position="30"/>
        <end position="55"/>
    </location>
</feature>
<feature type="transmembrane region" description="Helical" evidence="6">
    <location>
        <begin position="124"/>
        <end position="147"/>
    </location>
</feature>
<dbReference type="Pfam" id="PF03125">
    <property type="entry name" value="Sre"/>
    <property type="match status" value="1"/>
</dbReference>
<dbReference type="Proteomes" id="UP000008549">
    <property type="component" value="Unassembled WGS sequence"/>
</dbReference>
<dbReference type="RefSeq" id="XP_002631751.1">
    <property type="nucleotide sequence ID" value="XM_002631705.1"/>
</dbReference>
<evidence type="ECO:0000313" key="9">
    <source>
        <dbReference type="WormBase" id="CBG20958"/>
    </source>
</evidence>
<evidence type="ECO:0000256" key="3">
    <source>
        <dbReference type="ARBA" id="ARBA00022692"/>
    </source>
</evidence>
<evidence type="ECO:0000256" key="1">
    <source>
        <dbReference type="ARBA" id="ARBA00004141"/>
    </source>
</evidence>
<feature type="transmembrane region" description="Helical" evidence="6">
    <location>
        <begin position="285"/>
        <end position="306"/>
    </location>
</feature>
<dbReference type="KEGG" id="cbr:CBG_20958"/>
<dbReference type="InParanoid" id="A8XZ17"/>
<comment type="similarity">
    <text evidence="2">Belongs to the nematode receptor-like protein sre family.</text>
</comment>
<evidence type="ECO:0000256" key="4">
    <source>
        <dbReference type="ARBA" id="ARBA00022989"/>
    </source>
</evidence>
<keyword evidence="8" id="KW-1185">Reference proteome</keyword>
<keyword evidence="3 6" id="KW-0812">Transmembrane</keyword>
<dbReference type="HOGENOM" id="CLU_063305_1_0_1"/>
<evidence type="ECO:0000256" key="5">
    <source>
        <dbReference type="ARBA" id="ARBA00023136"/>
    </source>
</evidence>
<keyword evidence="5 6" id="KW-0472">Membrane</keyword>
<dbReference type="EMBL" id="HE600928">
    <property type="protein sequence ID" value="CAP37884.1"/>
    <property type="molecule type" value="Genomic_DNA"/>
</dbReference>
<evidence type="ECO:0000256" key="2">
    <source>
        <dbReference type="ARBA" id="ARBA00006803"/>
    </source>
</evidence>
<organism evidence="7 8">
    <name type="scientific">Caenorhabditis briggsae</name>
    <dbReference type="NCBI Taxonomy" id="6238"/>
    <lineage>
        <taxon>Eukaryota</taxon>
        <taxon>Metazoa</taxon>
        <taxon>Ecdysozoa</taxon>
        <taxon>Nematoda</taxon>
        <taxon>Chromadorea</taxon>
        <taxon>Rhabditida</taxon>
        <taxon>Rhabditina</taxon>
        <taxon>Rhabditomorpha</taxon>
        <taxon>Rhabditoidea</taxon>
        <taxon>Rhabditidae</taxon>
        <taxon>Peloderinae</taxon>
        <taxon>Caenorhabditis</taxon>
    </lineage>
</organism>
<reference evidence="7 8" key="1">
    <citation type="journal article" date="2003" name="PLoS Biol.">
        <title>The genome sequence of Caenorhabditis briggsae: a platform for comparative genomics.</title>
        <authorList>
            <person name="Stein L.D."/>
            <person name="Bao Z."/>
            <person name="Blasiar D."/>
            <person name="Blumenthal T."/>
            <person name="Brent M.R."/>
            <person name="Chen N."/>
            <person name="Chinwalla A."/>
            <person name="Clarke L."/>
            <person name="Clee C."/>
            <person name="Coghlan A."/>
            <person name="Coulson A."/>
            <person name="D'Eustachio P."/>
            <person name="Fitch D.H."/>
            <person name="Fulton L.A."/>
            <person name="Fulton R.E."/>
            <person name="Griffiths-Jones S."/>
            <person name="Harris T.W."/>
            <person name="Hillier L.W."/>
            <person name="Kamath R."/>
            <person name="Kuwabara P.E."/>
            <person name="Mardis E.R."/>
            <person name="Marra M.A."/>
            <person name="Miner T.L."/>
            <person name="Minx P."/>
            <person name="Mullikin J.C."/>
            <person name="Plumb R.W."/>
            <person name="Rogers J."/>
            <person name="Schein J.E."/>
            <person name="Sohrmann M."/>
            <person name="Spieth J."/>
            <person name="Stajich J.E."/>
            <person name="Wei C."/>
            <person name="Willey D."/>
            <person name="Wilson R.K."/>
            <person name="Durbin R."/>
            <person name="Waterston R.H."/>
        </authorList>
    </citation>
    <scope>NUCLEOTIDE SEQUENCE [LARGE SCALE GENOMIC DNA]</scope>
    <source>
        <strain evidence="7 8">AF16</strain>
    </source>
</reference>
<dbReference type="OMA" id="FVQWHYM"/>
<dbReference type="CTD" id="8573750"/>
<dbReference type="AlphaFoldDB" id="A8XZ17"/>
<comment type="subcellular location">
    <subcellularLocation>
        <location evidence="1">Membrane</location>
        <topology evidence="1">Multi-pass membrane protein</topology>
    </subcellularLocation>
</comment>
<sequence>MIIKLLKSSGNYSLLWLPVCFYSESENIQILISIIELCLYGACFHLVTISIYVILKIRMFHRNLYILAIPMFALWYPLIISKLITIGYQLNWIRSDIKIGEHVVIWTDNPDKMLEIRTLDGLELLIVAGFVQWHYMYSIIFGVLAIAAERAIASVLIENYESNTQLFIPYLLTVIYQFFAIFTSLSVLFHKFNTIASHIPWILSCVIAAFVYLFVKKVNESFRREIKSSNRKRVFTISQQFQVKENLRALRLGTRLVFVVLGTIAICGSGMAALTFQIIPSYFSHIIENFTFLNPYLILLTAMFSVPQWEKKFKRMLLTWHFLKKRRKFVNVEIVENSKKDLDMETNLYFKQLADSWI</sequence>
<reference evidence="7 8" key="2">
    <citation type="journal article" date="2011" name="PLoS Genet.">
        <title>Caenorhabditis briggsae recombinant inbred line genotypes reveal inter-strain incompatibility and the evolution of recombination.</title>
        <authorList>
            <person name="Ross J.A."/>
            <person name="Koboldt D.C."/>
            <person name="Staisch J.E."/>
            <person name="Chamberlin H.M."/>
            <person name="Gupta B.P."/>
            <person name="Miller R.D."/>
            <person name="Baird S.E."/>
            <person name="Haag E.S."/>
        </authorList>
    </citation>
    <scope>NUCLEOTIDE SEQUENCE [LARGE SCALE GENOMIC DNA]</scope>
    <source>
        <strain evidence="7 8">AF16</strain>
    </source>
</reference>
<dbReference type="PANTHER" id="PTHR23128">
    <property type="entry name" value="SERPENTINE RECEPTOR, CLASS E (EPSILON)-RELATED"/>
    <property type="match status" value="1"/>
</dbReference>